<dbReference type="PANTHER" id="PTHR45641">
    <property type="entry name" value="TETRATRICOPEPTIDE REPEAT PROTEIN (AFU_ORTHOLOGUE AFUA_6G03870)"/>
    <property type="match status" value="1"/>
</dbReference>
<dbReference type="PROSITE" id="PS51996">
    <property type="entry name" value="TR_MART"/>
    <property type="match status" value="1"/>
</dbReference>
<keyword evidence="4" id="KW-0548">Nucleotidyltransferase</keyword>
<evidence type="ECO:0000313" key="11">
    <source>
        <dbReference type="EMBL" id="CAF4074669.1"/>
    </source>
</evidence>
<comment type="catalytic activity">
    <reaction evidence="7 9">
        <text>L-arginyl-[protein] + NAD(+) = N(omega)-(ADP-D-ribosyl)-L-arginyl-[protein] + nicotinamide + H(+)</text>
        <dbReference type="Rhea" id="RHEA:19149"/>
        <dbReference type="Rhea" id="RHEA-COMP:10532"/>
        <dbReference type="Rhea" id="RHEA-COMP:15087"/>
        <dbReference type="ChEBI" id="CHEBI:15378"/>
        <dbReference type="ChEBI" id="CHEBI:17154"/>
        <dbReference type="ChEBI" id="CHEBI:29965"/>
        <dbReference type="ChEBI" id="CHEBI:57540"/>
        <dbReference type="ChEBI" id="CHEBI:142554"/>
        <dbReference type="EC" id="2.4.2.31"/>
    </reaction>
</comment>
<keyword evidence="6 8" id="KW-0802">TPR repeat</keyword>
<evidence type="ECO:0000256" key="6">
    <source>
        <dbReference type="ARBA" id="ARBA00022803"/>
    </source>
</evidence>
<keyword evidence="3 9" id="KW-0808">Transferase</keyword>
<dbReference type="AlphaFoldDB" id="A0A816AY72"/>
<accession>A0A816AY72</accession>
<keyword evidence="9" id="KW-0521">NADP</keyword>
<protein>
    <recommendedName>
        <fullName evidence="9">NAD(P)(+)--arginine ADP-ribosyltransferase</fullName>
        <ecNumber evidence="9">2.4.2.31</ecNumber>
    </recommendedName>
    <alternativeName>
        <fullName evidence="9">Mono(ADP-ribosyl)transferase</fullName>
    </alternativeName>
</protein>
<feature type="repeat" description="TPR" evidence="8">
    <location>
        <begin position="406"/>
        <end position="439"/>
    </location>
</feature>
<evidence type="ECO:0000256" key="4">
    <source>
        <dbReference type="ARBA" id="ARBA00022695"/>
    </source>
</evidence>
<dbReference type="InterPro" id="IPR011990">
    <property type="entry name" value="TPR-like_helical_dom_sf"/>
</dbReference>
<dbReference type="InterPro" id="IPR000768">
    <property type="entry name" value="ART"/>
</dbReference>
<comment type="similarity">
    <text evidence="1 9">Belongs to the Arg-specific ADP-ribosyltransferase family.</text>
</comment>
<dbReference type="Proteomes" id="UP000681967">
    <property type="component" value="Unassembled WGS sequence"/>
</dbReference>
<dbReference type="GO" id="GO:0016779">
    <property type="term" value="F:nucleotidyltransferase activity"/>
    <property type="evidence" value="ECO:0007669"/>
    <property type="project" value="UniProtKB-KW"/>
</dbReference>
<gene>
    <name evidence="11" type="ORF">BYL167_LOCUS17724</name>
    <name evidence="10" type="ORF">CJN711_LOCUS35255</name>
</gene>
<dbReference type="Gene3D" id="1.25.40.10">
    <property type="entry name" value="Tetratricopeptide repeat domain"/>
    <property type="match status" value="2"/>
</dbReference>
<dbReference type="EMBL" id="CAJNOV010017183">
    <property type="protein sequence ID" value="CAF1601549.1"/>
    <property type="molecule type" value="Genomic_DNA"/>
</dbReference>
<dbReference type="SMART" id="SM00028">
    <property type="entry name" value="TPR"/>
    <property type="match status" value="4"/>
</dbReference>
<keyword evidence="9" id="KW-0520">NAD</keyword>
<evidence type="ECO:0000256" key="8">
    <source>
        <dbReference type="PROSITE-ProRule" id="PRU00339"/>
    </source>
</evidence>
<evidence type="ECO:0000256" key="7">
    <source>
        <dbReference type="ARBA" id="ARBA00047597"/>
    </source>
</evidence>
<organism evidence="10 12">
    <name type="scientific">Rotaria magnacalcarata</name>
    <dbReference type="NCBI Taxonomy" id="392030"/>
    <lineage>
        <taxon>Eukaryota</taxon>
        <taxon>Metazoa</taxon>
        <taxon>Spiralia</taxon>
        <taxon>Gnathifera</taxon>
        <taxon>Rotifera</taxon>
        <taxon>Eurotatoria</taxon>
        <taxon>Bdelloidea</taxon>
        <taxon>Philodinida</taxon>
        <taxon>Philodinidae</taxon>
        <taxon>Rotaria</taxon>
    </lineage>
</organism>
<keyword evidence="5" id="KW-0677">Repeat</keyword>
<sequence length="543" mass="62988">MDEISSRFDQKLSAEILDLSNDKQTTAFLYSKLLLHVVLHLPHDNASKQQLFSHVKKAAAQLNNYSTSLCAQFEHEYSAEQVVWWYTQPSFLYWQLNTALRKQEINGLYETRHYIVDLQDQIRALHLNFDAKVLYRGVTIQNFQLQKLEQSIGKLIHFSEFLSTSVKKEVAMGFMKPEVGNTARKIDNTMKAVLFHIDVSSRDDSLALEENFIGCIKELSQKPAEDEVLFSPNSVFRLERIQKGEDTVHNIYLRLTNERDANLEKLYQYYKEEIGANIKDWMNLVILGKLIRRMGKFQIAIHYYQMALEDETWNRCERYKTTVFTDLCLIYRQIQEYDKALEVLDKATESVKQGEYEWFARPYRMIVSNRAMVFKYKRDFEGACASYEELLKMEERAADVNNQERATTLSNLGCMYTGLGLYDLAMTFFERALSNQKDALPENHIEIGRTYSNMSTCWFGKGDPQKAEGCAQKALEIKLRSMMDGHQSVAYTKENLAMAQIASGLGEEAYNNLEEADEILQEQYPPNDLHRQTLKAVKDSIVL</sequence>
<name>A0A816AY72_9BILA</name>
<evidence type="ECO:0000256" key="2">
    <source>
        <dbReference type="ARBA" id="ARBA00022676"/>
    </source>
</evidence>
<evidence type="ECO:0000256" key="1">
    <source>
        <dbReference type="ARBA" id="ARBA00009558"/>
    </source>
</evidence>
<dbReference type="InterPro" id="IPR019734">
    <property type="entry name" value="TPR_rpt"/>
</dbReference>
<dbReference type="PROSITE" id="PS50005">
    <property type="entry name" value="TPR"/>
    <property type="match status" value="1"/>
</dbReference>
<evidence type="ECO:0000313" key="12">
    <source>
        <dbReference type="Proteomes" id="UP000663855"/>
    </source>
</evidence>
<dbReference type="Pfam" id="PF01129">
    <property type="entry name" value="ART"/>
    <property type="match status" value="1"/>
</dbReference>
<dbReference type="GO" id="GO:0106274">
    <property type="term" value="F:NAD+-protein-arginine ADP-ribosyltransferase activity"/>
    <property type="evidence" value="ECO:0007669"/>
    <property type="project" value="UniProtKB-EC"/>
</dbReference>
<evidence type="ECO:0000256" key="9">
    <source>
        <dbReference type="RuleBase" id="RU361228"/>
    </source>
</evidence>
<keyword evidence="2 9" id="KW-0328">Glycosyltransferase</keyword>
<dbReference type="EMBL" id="CAJOBH010007093">
    <property type="protein sequence ID" value="CAF4074669.1"/>
    <property type="molecule type" value="Genomic_DNA"/>
</dbReference>
<dbReference type="PANTHER" id="PTHR45641:SF19">
    <property type="entry name" value="NEPHROCYSTIN-3"/>
    <property type="match status" value="1"/>
</dbReference>
<dbReference type="Pfam" id="PF13424">
    <property type="entry name" value="TPR_12"/>
    <property type="match status" value="1"/>
</dbReference>
<dbReference type="SUPFAM" id="SSF56399">
    <property type="entry name" value="ADP-ribosylation"/>
    <property type="match status" value="1"/>
</dbReference>
<dbReference type="Gene3D" id="3.90.176.10">
    <property type="entry name" value="Toxin ADP-ribosyltransferase, Chain A, domain 1"/>
    <property type="match status" value="1"/>
</dbReference>
<dbReference type="EC" id="2.4.2.31" evidence="9"/>
<comment type="caution">
    <text evidence="10">The sequence shown here is derived from an EMBL/GenBank/DDBJ whole genome shotgun (WGS) entry which is preliminary data.</text>
</comment>
<dbReference type="SUPFAM" id="SSF48452">
    <property type="entry name" value="TPR-like"/>
    <property type="match status" value="1"/>
</dbReference>
<evidence type="ECO:0000256" key="5">
    <source>
        <dbReference type="ARBA" id="ARBA00022737"/>
    </source>
</evidence>
<dbReference type="Proteomes" id="UP000663855">
    <property type="component" value="Unassembled WGS sequence"/>
</dbReference>
<proteinExistence type="inferred from homology"/>
<evidence type="ECO:0000313" key="10">
    <source>
        <dbReference type="EMBL" id="CAF1601549.1"/>
    </source>
</evidence>
<evidence type="ECO:0000256" key="3">
    <source>
        <dbReference type="ARBA" id="ARBA00022679"/>
    </source>
</evidence>
<reference evidence="10" key="1">
    <citation type="submission" date="2021-02" db="EMBL/GenBank/DDBJ databases">
        <authorList>
            <person name="Nowell W R."/>
        </authorList>
    </citation>
    <scope>NUCLEOTIDE SEQUENCE</scope>
</reference>